<dbReference type="InterPro" id="IPR000253">
    <property type="entry name" value="FHA_dom"/>
</dbReference>
<dbReference type="GO" id="GO:0005634">
    <property type="term" value="C:nucleus"/>
    <property type="evidence" value="ECO:0007669"/>
    <property type="project" value="InterPro"/>
</dbReference>
<dbReference type="PANTHER" id="PTHR12415:SF3">
    <property type="entry name" value="OS04G0403400 PROTEIN"/>
    <property type="match status" value="1"/>
</dbReference>
<evidence type="ECO:0000256" key="2">
    <source>
        <dbReference type="PIRSR" id="PIRSR610347-2"/>
    </source>
</evidence>
<evidence type="ECO:0000259" key="5">
    <source>
        <dbReference type="PROSITE" id="PS50006"/>
    </source>
</evidence>
<evidence type="ECO:0000256" key="3">
    <source>
        <dbReference type="PIRSR" id="PIRSR610347-3"/>
    </source>
</evidence>
<feature type="binding site" evidence="2">
    <location>
        <position position="1565"/>
    </location>
    <ligand>
        <name>substrate</name>
    </ligand>
</feature>
<dbReference type="Gene3D" id="3.30.870.10">
    <property type="entry name" value="Endonuclease Chain A"/>
    <property type="match status" value="2"/>
</dbReference>
<feature type="domain" description="FHA" evidence="5">
    <location>
        <begin position="49"/>
        <end position="91"/>
    </location>
</feature>
<dbReference type="Pfam" id="PF00498">
    <property type="entry name" value="FHA"/>
    <property type="match status" value="1"/>
</dbReference>
<name>A0A8T2VHP1_CERRI</name>
<reference evidence="6" key="1">
    <citation type="submission" date="2021-08" db="EMBL/GenBank/DDBJ databases">
        <title>WGS assembly of Ceratopteris richardii.</title>
        <authorList>
            <person name="Marchant D.B."/>
            <person name="Chen G."/>
            <person name="Jenkins J."/>
            <person name="Shu S."/>
            <person name="Leebens-Mack J."/>
            <person name="Grimwood J."/>
            <person name="Schmutz J."/>
            <person name="Soltis P."/>
            <person name="Soltis D."/>
            <person name="Chen Z.-H."/>
        </authorList>
    </citation>
    <scope>NUCLEOTIDE SEQUENCE</scope>
    <source>
        <strain evidence="6">Whitten #5841</strain>
        <tissue evidence="6">Leaf</tissue>
    </source>
</reference>
<dbReference type="OrthoDB" id="47785at2759"/>
<dbReference type="SUPFAM" id="SSF49879">
    <property type="entry name" value="SMAD/FHA domain"/>
    <property type="match status" value="1"/>
</dbReference>
<dbReference type="GO" id="GO:0006281">
    <property type="term" value="P:DNA repair"/>
    <property type="evidence" value="ECO:0007669"/>
    <property type="project" value="InterPro"/>
</dbReference>
<dbReference type="EMBL" id="CM035406">
    <property type="protein sequence ID" value="KAH7445356.1"/>
    <property type="molecule type" value="Genomic_DNA"/>
</dbReference>
<feature type="binding site" evidence="2">
    <location>
        <position position="1109"/>
    </location>
    <ligand>
        <name>substrate</name>
    </ligand>
</feature>
<protein>
    <recommendedName>
        <fullName evidence="5">FHA domain-containing protein</fullName>
    </recommendedName>
</protein>
<dbReference type="CDD" id="cd00060">
    <property type="entry name" value="FHA"/>
    <property type="match status" value="1"/>
</dbReference>
<feature type="compositionally biased region" description="Acidic residues" evidence="4">
    <location>
        <begin position="1707"/>
        <end position="1719"/>
    </location>
</feature>
<keyword evidence="7" id="KW-1185">Reference proteome</keyword>
<feature type="site" description="Interaction with DNA" evidence="3">
    <location>
        <position position="1591"/>
    </location>
</feature>
<dbReference type="InterPro" id="IPR010347">
    <property type="entry name" value="Tdp1"/>
</dbReference>
<dbReference type="PROSITE" id="PS50006">
    <property type="entry name" value="FHA_DOMAIN"/>
    <property type="match status" value="1"/>
</dbReference>
<dbReference type="CDD" id="cd09122">
    <property type="entry name" value="PLDc_Tdp1_1"/>
    <property type="match status" value="1"/>
</dbReference>
<evidence type="ECO:0000256" key="1">
    <source>
        <dbReference type="PIRSR" id="PIRSR610347-1"/>
    </source>
</evidence>
<evidence type="ECO:0000313" key="7">
    <source>
        <dbReference type="Proteomes" id="UP000825935"/>
    </source>
</evidence>
<accession>A0A8T2VHP1</accession>
<evidence type="ECO:0000313" key="6">
    <source>
        <dbReference type="EMBL" id="KAH7445356.1"/>
    </source>
</evidence>
<dbReference type="GO" id="GO:0008081">
    <property type="term" value="F:phosphoric diester hydrolase activity"/>
    <property type="evidence" value="ECO:0007669"/>
    <property type="project" value="InterPro"/>
</dbReference>
<dbReference type="Gene3D" id="2.60.200.20">
    <property type="match status" value="1"/>
</dbReference>
<organism evidence="6 7">
    <name type="scientific">Ceratopteris richardii</name>
    <name type="common">Triangle waterfern</name>
    <dbReference type="NCBI Taxonomy" id="49495"/>
    <lineage>
        <taxon>Eukaryota</taxon>
        <taxon>Viridiplantae</taxon>
        <taxon>Streptophyta</taxon>
        <taxon>Embryophyta</taxon>
        <taxon>Tracheophyta</taxon>
        <taxon>Polypodiopsida</taxon>
        <taxon>Polypodiidae</taxon>
        <taxon>Polypodiales</taxon>
        <taxon>Pteridineae</taxon>
        <taxon>Pteridaceae</taxon>
        <taxon>Parkerioideae</taxon>
        <taxon>Ceratopteris</taxon>
    </lineage>
</organism>
<feature type="region of interest" description="Disordered" evidence="4">
    <location>
        <begin position="1707"/>
        <end position="1727"/>
    </location>
</feature>
<dbReference type="Pfam" id="PF06087">
    <property type="entry name" value="Tyr-DNA_phospho"/>
    <property type="match status" value="2"/>
</dbReference>
<comment type="caution">
    <text evidence="6">The sequence shown here is derived from an EMBL/GenBank/DDBJ whole genome shotgun (WGS) entry which is preliminary data.</text>
</comment>
<dbReference type="Gene3D" id="3.30.70.2330">
    <property type="match status" value="1"/>
</dbReference>
<dbReference type="Proteomes" id="UP000825935">
    <property type="component" value="Chromosome 1"/>
</dbReference>
<proteinExistence type="predicted"/>
<dbReference type="PANTHER" id="PTHR12415">
    <property type="entry name" value="TYROSYL-DNA PHOSPHODIESTERASE 1"/>
    <property type="match status" value="1"/>
</dbReference>
<feature type="active site" description="Proton donor/acceptor" evidence="1">
    <location>
        <position position="1563"/>
    </location>
</feature>
<feature type="active site" description="Nucleophile" evidence="1">
    <location>
        <position position="1107"/>
    </location>
</feature>
<dbReference type="InterPro" id="IPR008984">
    <property type="entry name" value="SMAD_FHA_dom_sf"/>
</dbReference>
<evidence type="ECO:0000256" key="4">
    <source>
        <dbReference type="SAM" id="MobiDB-lite"/>
    </source>
</evidence>
<dbReference type="SUPFAM" id="SSF56024">
    <property type="entry name" value="Phospholipase D/nuclease"/>
    <property type="match status" value="2"/>
</dbReference>
<sequence length="1755" mass="193652">MEGTIAASNEKGAAFAEETYCIRALSVPMRLSASGELCNTLHIAGGAILTIGRSKKRCDVVFEDVRVSRIHCQLRLLTRSNSLVLFDGASNPASDGDEILQSSQFGNTDNSGVGVSRSMRQPYNGCLDEVTCTEQPESFPVLENAKNCRDLLPRNFRGRRSRADVKFSRAIRRKLTKDGPREWKPSLNGIFVNGREFCARMIVLTHGDEISLVGPTEGGKPLDVDCFDAIGFAVESRPSLEGISNMSTSLLQPLVAIQRTPVKDLSSFNNQSSFSLQTCYRDSCEANAHNSRIDEHQPDKSLNTSVPRYFVVGAVDAHRRGATMLGISGMNQFSESEVQAGDSSTRRCTKSNSLDASGRINLLSMQYFEVQPHQVTNKTLADSDRQLLSTDNLVRASMRLRSDLLNFHTSGSSNSCRSLKDTPVAATEKGAQLIQDFPACSVSFSGFTMSLNHSHEEPLMTSAPGESPEKGDVSFSFEHTPEVACIASPQVFSLGNNFGNTRVPTTEGSAAETSFSLFGSDQGNILKGSSPGGLLFKDADANISQSVRSECIPFTDNTVHAIDSLLKVVLREDSIANDYFIPSTTNLGMSENPSNTSISVMKASLEQGIKNTTYEETEMFYSHAGGAVQREVMPATEVTFGEKANDNKCIDCMITLSNNCITKASTQEQTLELKSCNLHGGKKVDASENGHVPIQINTEERDICPVTNIQLPLADVEIFEGKFEALGTAGRNFEAVCNTEESLVKVQALKETEQNDSDFSNVHCETFQTQESACSLHKRDAIASIFSRVDAEPASHEKFHVELRIPDKVDVQIVKDCALQAPEKQVTVCTINVQKDLLADSPGLCNPTLEQENLCKQRVSECILQGELELDVELAKPEAEGELGALDTEACFHMQEPSCQKSSCSMNVQECPPNGLRSYNLCSSNGAYCAELPKNFSCREDASGHSKVVIESLNLVASADNIFTMGAFSNHQQLMTNSETDEVACKAILKQQASGYYLNQLEGGTVSRVNQSNTVRLWDLLALSDDVQALFIATFTYDIEWFLGFSGISSDIPVTAACHNARRCWSKSVKERWERPYSDWPNVTLVYPPFPRRNAFGSRGQGIGCHHPKLFLVRRRESLRVIVSSANLTYKQWFQVSNNVWWQDFPCRRTPAFTSLFRAEEKSSGAVSPDFASQLAMFLAALLVDVPSEAHWVTALADFDFSNASGSLVASVPGLHQPLYKNSPQFLMTLDKEALYPSLEEDSFMLSYLGIVPTMVAGIKYRFRPSADRTGTRIRCLAAALSCSSAYQGSTMPVLLKRAKFLKADPNAVSVIVTSRATGCSQDLFLQQDLHDTEINTMETDTFDKESGFIKLGFLPRDVASWLALLCDRGYLSFAACIWPNEALAVASGHQDGSVKLALYVFQGPNFSALSPFTMTNEECGAFCSLIKSLHNTWGLWRLEKVLCHYNWVDSHETDFYVASSSIGTSLDAKFLAAFAAAAGRRAESRSFSQESDPQWGCWTAEEEVVNPSISIIFPTINRVIQDNFLHYGLLCFAESAWLRLKSSQLLYDAIPHPPEREGFPMHIKIARRRFQDPSTSKIYGWMYCGSHNFSPAAWGRPMFKETDWEAATDAGSVLGSSLHIYNYELGIVLIEPPPNENSPMGKEEHLKEGLDRFILPFKVPPPIYRSEDKPATGRAIMEAYIQMKAFNQLKAAEEDDAVLQDEELADDAVPDIQGEEGPECAAERDEARAEQVYVEALWSQIDEEDQKARQEVYS</sequence>
<gene>
    <name evidence="6" type="ORF">KP509_01G004200</name>
</gene>